<feature type="transmembrane region" description="Helical" evidence="7">
    <location>
        <begin position="838"/>
        <end position="858"/>
    </location>
</feature>
<accession>A0A7D9HY04</accession>
<proteinExistence type="inferred from homology"/>
<evidence type="ECO:0000256" key="6">
    <source>
        <dbReference type="SAM" id="MobiDB-lite"/>
    </source>
</evidence>
<organism evidence="9 10">
    <name type="scientific">Paramuricea clavata</name>
    <name type="common">Red gorgonian</name>
    <name type="synonym">Violescent sea-whip</name>
    <dbReference type="NCBI Taxonomy" id="317549"/>
    <lineage>
        <taxon>Eukaryota</taxon>
        <taxon>Metazoa</taxon>
        <taxon>Cnidaria</taxon>
        <taxon>Anthozoa</taxon>
        <taxon>Octocorallia</taxon>
        <taxon>Malacalcyonacea</taxon>
        <taxon>Plexauridae</taxon>
        <taxon>Paramuricea</taxon>
    </lineage>
</organism>
<evidence type="ECO:0000256" key="2">
    <source>
        <dbReference type="ARBA" id="ARBA00006939"/>
    </source>
</evidence>
<dbReference type="GO" id="GO:0005385">
    <property type="term" value="F:zinc ion transmembrane transporter activity"/>
    <property type="evidence" value="ECO:0007669"/>
    <property type="project" value="TreeGrafter"/>
</dbReference>
<gene>
    <name evidence="9" type="ORF">PACLA_8A033084</name>
</gene>
<keyword evidence="5 7" id="KW-0472">Membrane</keyword>
<dbReference type="GO" id="GO:0071578">
    <property type="term" value="P:zinc ion import across plasma membrane"/>
    <property type="evidence" value="ECO:0007669"/>
    <property type="project" value="TreeGrafter"/>
</dbReference>
<dbReference type="InterPro" id="IPR049406">
    <property type="entry name" value="ZIP4_12_EF-hand"/>
</dbReference>
<dbReference type="InterPro" id="IPR050799">
    <property type="entry name" value="ZIP_Transporter"/>
</dbReference>
<keyword evidence="3 7" id="KW-0812">Transmembrane</keyword>
<feature type="transmembrane region" description="Helical" evidence="7">
    <location>
        <begin position="548"/>
        <end position="568"/>
    </location>
</feature>
<keyword evidence="4 7" id="KW-1133">Transmembrane helix</keyword>
<comment type="similarity">
    <text evidence="2">Belongs to the ZIP transporter (TC 2.A.5) family.</text>
</comment>
<comment type="subcellular location">
    <subcellularLocation>
        <location evidence="1">Membrane</location>
        <topology evidence="1">Multi-pass membrane protein</topology>
    </subcellularLocation>
</comment>
<name>A0A7D9HY04_PARCT</name>
<protein>
    <submittedName>
        <fullName evidence="9">Zinc transporter ZIP12</fullName>
    </submittedName>
</protein>
<reference evidence="9" key="1">
    <citation type="submission" date="2020-04" db="EMBL/GenBank/DDBJ databases">
        <authorList>
            <person name="Alioto T."/>
            <person name="Alioto T."/>
            <person name="Gomez Garrido J."/>
        </authorList>
    </citation>
    <scope>NUCLEOTIDE SEQUENCE</scope>
    <source>
        <strain evidence="9">A484AB</strain>
    </source>
</reference>
<dbReference type="Pfam" id="PF02535">
    <property type="entry name" value="Zip"/>
    <property type="match status" value="1"/>
</dbReference>
<evidence type="ECO:0000256" key="7">
    <source>
        <dbReference type="SAM" id="Phobius"/>
    </source>
</evidence>
<feature type="transmembrane region" description="Helical" evidence="7">
    <location>
        <begin position="799"/>
        <end position="817"/>
    </location>
</feature>
<dbReference type="PANTHER" id="PTHR12191">
    <property type="entry name" value="SOLUTE CARRIER FAMILY 39"/>
    <property type="match status" value="1"/>
</dbReference>
<keyword evidence="10" id="KW-1185">Reference proteome</keyword>
<sequence>MRADLHHCGQSKCKVCKEYVDPKHHRCYMQPVKEKPTREDLLDDKANDETPESDYSKLLFFYFECRQENPGTKQSNIALKWLSYTAEKNDKYIQHKRNGGEKTVGHYSLDGYDEETRTASELHGCFWHSKFPECFFSLYLHSTFPFDEINVLNARKDDYKTLPYGTAILHPLNGTDLAHTCLRDDILLSQTHYHVCSNNSAELNPGTGLKFQPVLLFCDTKLTFEFALVRFIHFCPLFGFHLSKAFDTLNHETNCQRPRDCMPICRYVDMSFLERYETGALCAQIFDQLLKEINSTTGQLLHAGNECFSSDDIFHQLNISSDADIGKSLLPEISVIIISRLIQEQCIKVRYQSPLPCSSYFVNQLFQEYADNGVISKEKIEKLLKKLKIGRDDEHDDDSDHDDHDDHAGHDHRRRRSLTIPEGPQIQEMQHSLQRRYRRQTTDHDHGNETKKYQKCYSVDELFAIYQVDRMTGFTLEKFQSLSPALLQQIESETCAVESHDDHSSNNDVAAKHKWGYSVFAVAIISLMSLVGVAIIPFMNRLFYKVTLVFFIALAIGTLAGDALLHLFPHALGFHASHDHAHGTGSSDENEDKDHLWKFLVATAAIYGFFLFETITHLILGKSGHSHSVENTVTEECAIESSDQKRNEPCVLTNMAYMNNEESENQRYDNVTRTNKEKPAMIENGCDGISPEKSSAIKKNGEVKKTISSVAWNIIVGDTMHNIADGIAIGIAFSDSISGGISTSIAVFCHELPHELGDFAVLLSAGLSVKTALLANFLTACSCFIGLVFGILISEIGDVNLWIFAATGGFFIYVALTNMLPTLMHSPEFRELPKFSKFLLQNLGILSGFGIMFLLSYYEEDINV</sequence>
<feature type="region of interest" description="Disordered" evidence="6">
    <location>
        <begin position="392"/>
        <end position="449"/>
    </location>
</feature>
<dbReference type="AlphaFoldDB" id="A0A7D9HY04"/>
<feature type="transmembrane region" description="Helical" evidence="7">
    <location>
        <begin position="515"/>
        <end position="536"/>
    </location>
</feature>
<evidence type="ECO:0000259" key="8">
    <source>
        <dbReference type="Pfam" id="PF21116"/>
    </source>
</evidence>
<dbReference type="GO" id="GO:0030003">
    <property type="term" value="P:intracellular monoatomic cation homeostasis"/>
    <property type="evidence" value="ECO:0007669"/>
    <property type="project" value="TreeGrafter"/>
</dbReference>
<evidence type="ECO:0000313" key="10">
    <source>
        <dbReference type="Proteomes" id="UP001152795"/>
    </source>
</evidence>
<dbReference type="OrthoDB" id="200954at2759"/>
<evidence type="ECO:0000256" key="4">
    <source>
        <dbReference type="ARBA" id="ARBA00022989"/>
    </source>
</evidence>
<feature type="transmembrane region" description="Helical" evidence="7">
    <location>
        <begin position="596"/>
        <end position="620"/>
    </location>
</feature>
<evidence type="ECO:0000256" key="5">
    <source>
        <dbReference type="ARBA" id="ARBA00023136"/>
    </source>
</evidence>
<dbReference type="PANTHER" id="PTHR12191:SF37">
    <property type="entry name" value="ZINC TRANSPORTER FOI"/>
    <property type="match status" value="1"/>
</dbReference>
<evidence type="ECO:0000256" key="3">
    <source>
        <dbReference type="ARBA" id="ARBA00022692"/>
    </source>
</evidence>
<dbReference type="GO" id="GO:0140410">
    <property type="term" value="F:monoatomic cation:bicarbonate symporter activity"/>
    <property type="evidence" value="ECO:0007669"/>
    <property type="project" value="TreeGrafter"/>
</dbReference>
<feature type="compositionally biased region" description="Basic and acidic residues" evidence="6">
    <location>
        <begin position="440"/>
        <end position="449"/>
    </location>
</feature>
<comment type="caution">
    <text evidence="9">The sequence shown here is derived from an EMBL/GenBank/DDBJ whole genome shotgun (WGS) entry which is preliminary data.</text>
</comment>
<dbReference type="Pfam" id="PF21116">
    <property type="entry name" value="EF-hand_Zip"/>
    <property type="match status" value="1"/>
</dbReference>
<evidence type="ECO:0000313" key="9">
    <source>
        <dbReference type="EMBL" id="CAB3992952.1"/>
    </source>
</evidence>
<dbReference type="EMBL" id="CACRXK020002157">
    <property type="protein sequence ID" value="CAB3992952.1"/>
    <property type="molecule type" value="Genomic_DNA"/>
</dbReference>
<feature type="transmembrane region" description="Helical" evidence="7">
    <location>
        <begin position="773"/>
        <end position="793"/>
    </location>
</feature>
<dbReference type="InterPro" id="IPR003689">
    <property type="entry name" value="ZIP"/>
</dbReference>
<dbReference type="GO" id="GO:0005886">
    <property type="term" value="C:plasma membrane"/>
    <property type="evidence" value="ECO:0007669"/>
    <property type="project" value="TreeGrafter"/>
</dbReference>
<dbReference type="Proteomes" id="UP001152795">
    <property type="component" value="Unassembled WGS sequence"/>
</dbReference>
<feature type="domain" description="Zinc transporter ZIP4/12 EF-hand" evidence="8">
    <location>
        <begin position="359"/>
        <end position="492"/>
    </location>
</feature>
<evidence type="ECO:0000256" key="1">
    <source>
        <dbReference type="ARBA" id="ARBA00004141"/>
    </source>
</evidence>